<sequence length="298" mass="33997">MTTQLPPLQSLRAFLIAADHESFKLAANELHLTPSAVSHQIKGLEELLGIDLFRRHNRQIKLTPAGQMYQSVVEKALNDLNLGTDKLQRHFGRNVLRARIPPMIATDFIIPKLNQFQQKHPEIELRLETCLQWTTADLGELDAMLFFGLPLNTSDTEFRKILPLSATPIMTKTYYDRYKPTMDTITSHPLIHSTIAPDGWQRYFDAFGLSYTAKSSDLWWDSYSSMLQSCCADHGITLGLKPLLSPRLESGELIAPFKEEFEITEAIYLVYRKDRHQSPAIQAFNDWVEELLAPLLKG</sequence>
<dbReference type="SUPFAM" id="SSF46785">
    <property type="entry name" value="Winged helix' DNA-binding domain"/>
    <property type="match status" value="1"/>
</dbReference>
<protein>
    <submittedName>
        <fullName evidence="6">Transcriptional regulator GcvA</fullName>
    </submittedName>
</protein>
<evidence type="ECO:0000256" key="3">
    <source>
        <dbReference type="ARBA" id="ARBA00023125"/>
    </source>
</evidence>
<dbReference type="InterPro" id="IPR005119">
    <property type="entry name" value="LysR_subst-bd"/>
</dbReference>
<evidence type="ECO:0000313" key="7">
    <source>
        <dbReference type="Proteomes" id="UP001501565"/>
    </source>
</evidence>
<name>A0ABP7NC59_9GAMM</name>
<organism evidence="6 7">
    <name type="scientific">Litoribacillus peritrichatus</name>
    <dbReference type="NCBI Taxonomy" id="718191"/>
    <lineage>
        <taxon>Bacteria</taxon>
        <taxon>Pseudomonadati</taxon>
        <taxon>Pseudomonadota</taxon>
        <taxon>Gammaproteobacteria</taxon>
        <taxon>Oceanospirillales</taxon>
        <taxon>Oceanospirillaceae</taxon>
        <taxon>Litoribacillus</taxon>
    </lineage>
</organism>
<gene>
    <name evidence="6" type="ORF">GCM10022277_41560</name>
</gene>
<dbReference type="EMBL" id="BAABBN010000015">
    <property type="protein sequence ID" value="GAA3941282.1"/>
    <property type="molecule type" value="Genomic_DNA"/>
</dbReference>
<evidence type="ECO:0000313" key="6">
    <source>
        <dbReference type="EMBL" id="GAA3941282.1"/>
    </source>
</evidence>
<keyword evidence="7" id="KW-1185">Reference proteome</keyword>
<dbReference type="InterPro" id="IPR058163">
    <property type="entry name" value="LysR-type_TF_proteobact-type"/>
</dbReference>
<dbReference type="Pfam" id="PF03466">
    <property type="entry name" value="LysR_substrate"/>
    <property type="match status" value="1"/>
</dbReference>
<evidence type="ECO:0000256" key="2">
    <source>
        <dbReference type="ARBA" id="ARBA00023015"/>
    </source>
</evidence>
<proteinExistence type="inferred from homology"/>
<keyword evidence="2" id="KW-0805">Transcription regulation</keyword>
<reference evidence="7" key="1">
    <citation type="journal article" date="2019" name="Int. J. Syst. Evol. Microbiol.">
        <title>The Global Catalogue of Microorganisms (GCM) 10K type strain sequencing project: providing services to taxonomists for standard genome sequencing and annotation.</title>
        <authorList>
            <consortium name="The Broad Institute Genomics Platform"/>
            <consortium name="The Broad Institute Genome Sequencing Center for Infectious Disease"/>
            <person name="Wu L."/>
            <person name="Ma J."/>
        </authorList>
    </citation>
    <scope>NUCLEOTIDE SEQUENCE [LARGE SCALE GENOMIC DNA]</scope>
    <source>
        <strain evidence="7">JCM 17551</strain>
    </source>
</reference>
<evidence type="ECO:0000256" key="1">
    <source>
        <dbReference type="ARBA" id="ARBA00009437"/>
    </source>
</evidence>
<dbReference type="PANTHER" id="PTHR30537:SF74">
    <property type="entry name" value="HTH-TYPE TRANSCRIPTIONAL REGULATOR TRPI"/>
    <property type="match status" value="1"/>
</dbReference>
<dbReference type="RefSeq" id="WP_344800578.1">
    <property type="nucleotide sequence ID" value="NZ_BAABBN010000015.1"/>
</dbReference>
<keyword evidence="4" id="KW-0804">Transcription</keyword>
<comment type="caution">
    <text evidence="6">The sequence shown here is derived from an EMBL/GenBank/DDBJ whole genome shotgun (WGS) entry which is preliminary data.</text>
</comment>
<evidence type="ECO:0000256" key="4">
    <source>
        <dbReference type="ARBA" id="ARBA00023163"/>
    </source>
</evidence>
<dbReference type="SUPFAM" id="SSF53850">
    <property type="entry name" value="Periplasmic binding protein-like II"/>
    <property type="match status" value="1"/>
</dbReference>
<dbReference type="Pfam" id="PF00126">
    <property type="entry name" value="HTH_1"/>
    <property type="match status" value="1"/>
</dbReference>
<keyword evidence="3" id="KW-0238">DNA-binding</keyword>
<dbReference type="InterPro" id="IPR036388">
    <property type="entry name" value="WH-like_DNA-bd_sf"/>
</dbReference>
<comment type="similarity">
    <text evidence="1">Belongs to the LysR transcriptional regulatory family.</text>
</comment>
<evidence type="ECO:0000259" key="5">
    <source>
        <dbReference type="PROSITE" id="PS50931"/>
    </source>
</evidence>
<dbReference type="PROSITE" id="PS50931">
    <property type="entry name" value="HTH_LYSR"/>
    <property type="match status" value="1"/>
</dbReference>
<dbReference type="Gene3D" id="3.40.190.10">
    <property type="entry name" value="Periplasmic binding protein-like II"/>
    <property type="match status" value="2"/>
</dbReference>
<dbReference type="Proteomes" id="UP001501565">
    <property type="component" value="Unassembled WGS sequence"/>
</dbReference>
<dbReference type="Gene3D" id="1.10.10.10">
    <property type="entry name" value="Winged helix-like DNA-binding domain superfamily/Winged helix DNA-binding domain"/>
    <property type="match status" value="1"/>
</dbReference>
<dbReference type="InterPro" id="IPR000847">
    <property type="entry name" value="LysR_HTH_N"/>
</dbReference>
<feature type="domain" description="HTH lysR-type" evidence="5">
    <location>
        <begin position="6"/>
        <end position="63"/>
    </location>
</feature>
<dbReference type="PRINTS" id="PR00039">
    <property type="entry name" value="HTHLYSR"/>
</dbReference>
<dbReference type="PANTHER" id="PTHR30537">
    <property type="entry name" value="HTH-TYPE TRANSCRIPTIONAL REGULATOR"/>
    <property type="match status" value="1"/>
</dbReference>
<accession>A0ABP7NC59</accession>
<dbReference type="InterPro" id="IPR036390">
    <property type="entry name" value="WH_DNA-bd_sf"/>
</dbReference>